<dbReference type="InterPro" id="IPR033985">
    <property type="entry name" value="SusD-like_N"/>
</dbReference>
<comment type="subcellular location">
    <subcellularLocation>
        <location evidence="1">Cell outer membrane</location>
    </subcellularLocation>
</comment>
<evidence type="ECO:0000256" key="2">
    <source>
        <dbReference type="ARBA" id="ARBA00006275"/>
    </source>
</evidence>
<evidence type="ECO:0000256" key="5">
    <source>
        <dbReference type="ARBA" id="ARBA00023237"/>
    </source>
</evidence>
<evidence type="ECO:0000256" key="4">
    <source>
        <dbReference type="ARBA" id="ARBA00023136"/>
    </source>
</evidence>
<dbReference type="Pfam" id="PF07980">
    <property type="entry name" value="SusD_RagB"/>
    <property type="match status" value="1"/>
</dbReference>
<dbReference type="EMBL" id="FPJE01000040">
    <property type="protein sequence ID" value="SFW76769.1"/>
    <property type="molecule type" value="Genomic_DNA"/>
</dbReference>
<dbReference type="CDD" id="cd08977">
    <property type="entry name" value="SusD"/>
    <property type="match status" value="1"/>
</dbReference>
<dbReference type="InterPro" id="IPR011990">
    <property type="entry name" value="TPR-like_helical_dom_sf"/>
</dbReference>
<keyword evidence="5" id="KW-0998">Cell outer membrane</keyword>
<dbReference type="PROSITE" id="PS51257">
    <property type="entry name" value="PROKAR_LIPOPROTEIN"/>
    <property type="match status" value="1"/>
</dbReference>
<proteinExistence type="inferred from homology"/>
<dbReference type="AlphaFoldDB" id="A0A1K1RXH0"/>
<evidence type="ECO:0000313" key="9">
    <source>
        <dbReference type="EMBL" id="SFW76769.1"/>
    </source>
</evidence>
<gene>
    <name evidence="9" type="ORF">SAMN02927921_04155</name>
</gene>
<evidence type="ECO:0000256" key="1">
    <source>
        <dbReference type="ARBA" id="ARBA00004442"/>
    </source>
</evidence>
<dbReference type="GO" id="GO:0009279">
    <property type="term" value="C:cell outer membrane"/>
    <property type="evidence" value="ECO:0007669"/>
    <property type="project" value="UniProtKB-SubCell"/>
</dbReference>
<evidence type="ECO:0000259" key="8">
    <source>
        <dbReference type="Pfam" id="PF14322"/>
    </source>
</evidence>
<comment type="similarity">
    <text evidence="2">Belongs to the SusD family.</text>
</comment>
<dbReference type="InterPro" id="IPR012944">
    <property type="entry name" value="SusD_RagB_dom"/>
</dbReference>
<organism evidence="9 10">
    <name type="scientific">Sinomicrobium oceani</name>
    <dbReference type="NCBI Taxonomy" id="1150368"/>
    <lineage>
        <taxon>Bacteria</taxon>
        <taxon>Pseudomonadati</taxon>
        <taxon>Bacteroidota</taxon>
        <taxon>Flavobacteriia</taxon>
        <taxon>Flavobacteriales</taxon>
        <taxon>Flavobacteriaceae</taxon>
        <taxon>Sinomicrobium</taxon>
    </lineage>
</organism>
<reference evidence="9 10" key="1">
    <citation type="submission" date="2016-11" db="EMBL/GenBank/DDBJ databases">
        <authorList>
            <person name="Jaros S."/>
            <person name="Januszkiewicz K."/>
            <person name="Wedrychowicz H."/>
        </authorList>
    </citation>
    <scope>NUCLEOTIDE SEQUENCE [LARGE SCALE GENOMIC DNA]</scope>
    <source>
        <strain evidence="9 10">CGMCC 1.12145</strain>
    </source>
</reference>
<evidence type="ECO:0000259" key="7">
    <source>
        <dbReference type="Pfam" id="PF07980"/>
    </source>
</evidence>
<feature type="domain" description="SusD-like N-terminal" evidence="8">
    <location>
        <begin position="49"/>
        <end position="224"/>
    </location>
</feature>
<dbReference type="Gene3D" id="1.25.40.390">
    <property type="match status" value="1"/>
</dbReference>
<dbReference type="SUPFAM" id="SSF48452">
    <property type="entry name" value="TPR-like"/>
    <property type="match status" value="1"/>
</dbReference>
<feature type="domain" description="RagB/SusD" evidence="7">
    <location>
        <begin position="324"/>
        <end position="453"/>
    </location>
</feature>
<evidence type="ECO:0000256" key="6">
    <source>
        <dbReference type="SAM" id="SignalP"/>
    </source>
</evidence>
<accession>A0A1K1RXH0</accession>
<keyword evidence="4" id="KW-0472">Membrane</keyword>
<dbReference type="STRING" id="1150368.SAMN02927921_04155"/>
<name>A0A1K1RXH0_9FLAO</name>
<feature type="signal peptide" evidence="6">
    <location>
        <begin position="1"/>
        <end position="24"/>
    </location>
</feature>
<sequence length="453" mass="49875">MISIMKKYSKIFLLGLTAILFSCADEFVDTTPTDNIPGENIIIDEASAESALNGLYSGLQLSRVYGGYDTFYTGLYADEMSHTGSFPSFAELGGNDPALNNVEIVNYWNQHYSAIYRANLIINTVESAELGLNEDAVLRIAGQAKGIRALVYYKLVKVFGGVPLIFDAFTSPDDIDQNPTPRSSVSEVYSQILTDVNSAISDVPEGLDYYRFNHNAALMLLAKVQMELGNYTDAEATLEPIIGEYSLENSYQSLFGTNGLTASSQETIFAVDFSDTDGGNHAFFNLISAKGGRGEVAASAALINEFEDGDERSILITAQNEIGKYTQPGTGNDDAYVFRYADALLMYAELLARRDDPDASDYINEVRDRANLGGVTLNSSNFVELIAHERFVEFFGESSDRLFTITRLGIADEVIENKPNNVFIAERNNLWPIPQQEIERNSAITVDDQNPGY</sequence>
<keyword evidence="3 6" id="KW-0732">Signal</keyword>
<evidence type="ECO:0000256" key="3">
    <source>
        <dbReference type="ARBA" id="ARBA00022729"/>
    </source>
</evidence>
<dbReference type="OrthoDB" id="5694214at2"/>
<dbReference type="Pfam" id="PF14322">
    <property type="entry name" value="SusD-like_3"/>
    <property type="match status" value="1"/>
</dbReference>
<evidence type="ECO:0000313" key="10">
    <source>
        <dbReference type="Proteomes" id="UP000182248"/>
    </source>
</evidence>
<dbReference type="Proteomes" id="UP000182248">
    <property type="component" value="Unassembled WGS sequence"/>
</dbReference>
<protein>
    <submittedName>
        <fullName evidence="9">SusD family protein</fullName>
    </submittedName>
</protein>
<feature type="chain" id="PRO_5013312582" evidence="6">
    <location>
        <begin position="25"/>
        <end position="453"/>
    </location>
</feature>
<keyword evidence="10" id="KW-1185">Reference proteome</keyword>